<feature type="region of interest" description="Disordered" evidence="5">
    <location>
        <begin position="952"/>
        <end position="978"/>
    </location>
</feature>
<evidence type="ECO:0000256" key="2">
    <source>
        <dbReference type="ARBA" id="ARBA00043996"/>
    </source>
</evidence>
<keyword evidence="1" id="KW-1015">Disulfide bond</keyword>
<dbReference type="PANTHER" id="PTHR45856:SF24">
    <property type="entry name" value="FUNGAL LIPASE-LIKE DOMAIN-CONTAINING PROTEIN"/>
    <property type="match status" value="1"/>
</dbReference>
<feature type="region of interest" description="Disordered" evidence="5">
    <location>
        <begin position="684"/>
        <end position="709"/>
    </location>
</feature>
<dbReference type="Pfam" id="PF01764">
    <property type="entry name" value="Lipase_3"/>
    <property type="match status" value="1"/>
</dbReference>
<gene>
    <name evidence="8" type="ORF">CTheo_1370</name>
</gene>
<feature type="domain" description="Fungal lipase-type" evidence="7">
    <location>
        <begin position="347"/>
        <end position="528"/>
    </location>
</feature>
<dbReference type="Proteomes" id="UP000383932">
    <property type="component" value="Unassembled WGS sequence"/>
</dbReference>
<evidence type="ECO:0000256" key="4">
    <source>
        <dbReference type="ARBA" id="ARBA00048461"/>
    </source>
</evidence>
<dbReference type="GO" id="GO:0006629">
    <property type="term" value="P:lipid metabolic process"/>
    <property type="evidence" value="ECO:0007669"/>
    <property type="project" value="InterPro"/>
</dbReference>
<feature type="transmembrane region" description="Helical" evidence="6">
    <location>
        <begin position="75"/>
        <end position="94"/>
    </location>
</feature>
<comment type="similarity">
    <text evidence="2">Belongs to the AB hydrolase superfamily. Lipase family. Class 3 subfamily.</text>
</comment>
<dbReference type="OrthoDB" id="426718at2759"/>
<comment type="catalytic activity">
    <reaction evidence="4">
        <text>a monoacylglycerol + H2O = glycerol + a fatty acid + H(+)</text>
        <dbReference type="Rhea" id="RHEA:15245"/>
        <dbReference type="ChEBI" id="CHEBI:15377"/>
        <dbReference type="ChEBI" id="CHEBI:15378"/>
        <dbReference type="ChEBI" id="CHEBI:17408"/>
        <dbReference type="ChEBI" id="CHEBI:17754"/>
        <dbReference type="ChEBI" id="CHEBI:28868"/>
    </reaction>
</comment>
<keyword evidence="8" id="KW-0418">Kinase</keyword>
<feature type="transmembrane region" description="Helical" evidence="6">
    <location>
        <begin position="106"/>
        <end position="128"/>
    </location>
</feature>
<keyword evidence="6" id="KW-0812">Transmembrane</keyword>
<dbReference type="GO" id="GO:0016301">
    <property type="term" value="F:kinase activity"/>
    <property type="evidence" value="ECO:0007669"/>
    <property type="project" value="UniProtKB-KW"/>
</dbReference>
<sequence>MDWKKRPSPSRMHSPPLPTSPTSTVYSSASGGELKETTDDVHAKLRALHCDELVQISPPTVLGTFYNWTKCYIRFLWMIWGHVITLGFGGAQWVVDECSESFEWTLVFAIATTLLLFPMLIFCMVFSLPSIQPIAFRLYAYAVTTPMYQSWWNGDKRALAASRAALSKSVESRNSRFGPGNNNRNFDLDIARILLQFSGLVYEHDSTAVRRALSIVKANTPFDIFGALRGRGRVGLDKFIGKAPAALARAALTGEKLVTRIVKGGRPASPGLEYDSEPELVLEPDEASTQPAPGGNTNVHIEPGPGDSTIRAHLASSGIEYEPVSELNGVGSAFAALFWHPNEPWIVVAFKGTSPTEFDEWVTDLTFTREDIGHWIPGFGKVHSGFKARMFPDEARTPRSLREHFERSVVQVVKWVKGHKVDTERIEMPVRTPYGKLNWRKQPKLMWTDSIREGIQIVADHLTKNTGIHSINVYFTGHSLGCATASLAYSRAVAKQSSDYKSNVRIRDAYMFAAPVIGDVKTRDAFNVMMGAGLPRSMWRGPDIVAGLLPEMGDRVPLAVDPESPMAFAHLGLELKMRPTGHEGRGRAVVDAVVAPHRPTHEPVRIVQTEAYGPEDEARNDRDSGIFSETASEGSVRRVRLADSGTFKLAVVKHIPMVGKVLWLAVSHVICALWPVSATMARTQGTPPHRRHRRCHLHTPPSTPARCPPPVRLSVPRALHRPPLRPVAPAALAALDPALASVPVAFVRQRVCAMASDICDVLRACTPTAPLVRPLPRSVVCRAPAADVSMLPTHLLVVYNPRTPAVPGKLFAAHSLVLAAQCGAVPRFGPTVRDLHDDGAFSVPLVGMPVPAPHAFSTLFLYLHTHNVHSLLAALLPLPAAALDSVAAAAIQSSIVELLAEWHSLRALLSALKMCHGVWANAAALHVNDDRLWKVLQYAWAILIQAVDRSANPRPSLTDDEDADAVDRALGDVPPYEA</sequence>
<dbReference type="Gene3D" id="3.40.50.1820">
    <property type="entry name" value="alpha/beta hydrolase"/>
    <property type="match status" value="1"/>
</dbReference>
<comment type="catalytic activity">
    <reaction evidence="3">
        <text>a diacylglycerol + H2O = a monoacylglycerol + a fatty acid + H(+)</text>
        <dbReference type="Rhea" id="RHEA:32731"/>
        <dbReference type="ChEBI" id="CHEBI:15377"/>
        <dbReference type="ChEBI" id="CHEBI:15378"/>
        <dbReference type="ChEBI" id="CHEBI:17408"/>
        <dbReference type="ChEBI" id="CHEBI:18035"/>
        <dbReference type="ChEBI" id="CHEBI:28868"/>
    </reaction>
</comment>
<evidence type="ECO:0000259" key="7">
    <source>
        <dbReference type="Pfam" id="PF01764"/>
    </source>
</evidence>
<dbReference type="InterPro" id="IPR029058">
    <property type="entry name" value="AB_hydrolase_fold"/>
</dbReference>
<feature type="compositionally biased region" description="Basic residues" evidence="5">
    <location>
        <begin position="688"/>
        <end position="697"/>
    </location>
</feature>
<reference evidence="8 9" key="1">
    <citation type="journal article" date="2019" name="Fungal Biol. Biotechnol.">
        <title>Draft genome sequence of fastidious pathogen Ceratobasidium theobromae, which causes vascular-streak dieback in Theobroma cacao.</title>
        <authorList>
            <person name="Ali S.S."/>
            <person name="Asman A."/>
            <person name="Shao J."/>
            <person name="Firmansyah A.P."/>
            <person name="Susilo A.W."/>
            <person name="Rosmana A."/>
            <person name="McMahon P."/>
            <person name="Junaid M."/>
            <person name="Guest D."/>
            <person name="Kheng T.Y."/>
            <person name="Meinhardt L.W."/>
            <person name="Bailey B.A."/>
        </authorList>
    </citation>
    <scope>NUCLEOTIDE SEQUENCE [LARGE SCALE GENOMIC DNA]</scope>
    <source>
        <strain evidence="8 9">CT2</strain>
    </source>
</reference>
<keyword evidence="9" id="KW-1185">Reference proteome</keyword>
<dbReference type="InterPro" id="IPR002921">
    <property type="entry name" value="Fungal_lipase-type"/>
</dbReference>
<keyword evidence="6" id="KW-0472">Membrane</keyword>
<evidence type="ECO:0000313" key="8">
    <source>
        <dbReference type="EMBL" id="KAB5595292.1"/>
    </source>
</evidence>
<keyword evidence="6" id="KW-1133">Transmembrane helix</keyword>
<name>A0A5N5QU55_9AGAM</name>
<evidence type="ECO:0000256" key="5">
    <source>
        <dbReference type="SAM" id="MobiDB-lite"/>
    </source>
</evidence>
<dbReference type="PANTHER" id="PTHR45856">
    <property type="entry name" value="ALPHA/BETA-HYDROLASES SUPERFAMILY PROTEIN"/>
    <property type="match status" value="1"/>
</dbReference>
<feature type="region of interest" description="Disordered" evidence="5">
    <location>
        <begin position="283"/>
        <end position="307"/>
    </location>
</feature>
<proteinExistence type="inferred from homology"/>
<evidence type="ECO:0000256" key="1">
    <source>
        <dbReference type="ARBA" id="ARBA00023157"/>
    </source>
</evidence>
<feature type="compositionally biased region" description="Low complexity" evidence="5">
    <location>
        <begin position="20"/>
        <end position="30"/>
    </location>
</feature>
<feature type="compositionally biased region" description="Polar residues" evidence="5">
    <location>
        <begin position="287"/>
        <end position="299"/>
    </location>
</feature>
<evidence type="ECO:0000256" key="6">
    <source>
        <dbReference type="SAM" id="Phobius"/>
    </source>
</evidence>
<evidence type="ECO:0000313" key="9">
    <source>
        <dbReference type="Proteomes" id="UP000383932"/>
    </source>
</evidence>
<dbReference type="InterPro" id="IPR051218">
    <property type="entry name" value="Sec_MonoDiacylglyc_Lipase"/>
</dbReference>
<dbReference type="AlphaFoldDB" id="A0A5N5QU55"/>
<protein>
    <submittedName>
        <fullName evidence="8">Leucine-rich repeat family protein / protein kinase family protein</fullName>
    </submittedName>
</protein>
<dbReference type="SUPFAM" id="SSF53474">
    <property type="entry name" value="alpha/beta-Hydrolases"/>
    <property type="match status" value="1"/>
</dbReference>
<feature type="region of interest" description="Disordered" evidence="5">
    <location>
        <begin position="1"/>
        <end position="32"/>
    </location>
</feature>
<feature type="region of interest" description="Disordered" evidence="5">
    <location>
        <begin position="613"/>
        <end position="633"/>
    </location>
</feature>
<organism evidence="8 9">
    <name type="scientific">Ceratobasidium theobromae</name>
    <dbReference type="NCBI Taxonomy" id="1582974"/>
    <lineage>
        <taxon>Eukaryota</taxon>
        <taxon>Fungi</taxon>
        <taxon>Dikarya</taxon>
        <taxon>Basidiomycota</taxon>
        <taxon>Agaricomycotina</taxon>
        <taxon>Agaricomycetes</taxon>
        <taxon>Cantharellales</taxon>
        <taxon>Ceratobasidiaceae</taxon>
        <taxon>Ceratobasidium</taxon>
    </lineage>
</organism>
<comment type="caution">
    <text evidence="8">The sequence shown here is derived from an EMBL/GenBank/DDBJ whole genome shotgun (WGS) entry which is preliminary data.</text>
</comment>
<evidence type="ECO:0000256" key="3">
    <source>
        <dbReference type="ARBA" id="ARBA00047591"/>
    </source>
</evidence>
<keyword evidence="8" id="KW-0808">Transferase</keyword>
<dbReference type="EMBL" id="SSOP01000011">
    <property type="protein sequence ID" value="KAB5595292.1"/>
    <property type="molecule type" value="Genomic_DNA"/>
</dbReference>
<accession>A0A5N5QU55</accession>